<dbReference type="Proteomes" id="UP000499080">
    <property type="component" value="Unassembled WGS sequence"/>
</dbReference>
<feature type="domain" description="ABC transporter" evidence="11">
    <location>
        <begin position="307"/>
        <end position="533"/>
    </location>
</feature>
<keyword evidence="3 10" id="KW-0812">Transmembrane</keyword>
<keyword evidence="7 10" id="KW-1133">Transmembrane helix</keyword>
<evidence type="ECO:0000256" key="1">
    <source>
        <dbReference type="ARBA" id="ARBA00004128"/>
    </source>
</evidence>
<dbReference type="SUPFAM" id="SSF90123">
    <property type="entry name" value="ABC transporter transmembrane region"/>
    <property type="match status" value="1"/>
</dbReference>
<dbReference type="PROSITE" id="PS00211">
    <property type="entry name" value="ABC_TRANSPORTER_1"/>
    <property type="match status" value="1"/>
</dbReference>
<comment type="caution">
    <text evidence="13">The sequence shown here is derived from an EMBL/GenBank/DDBJ whole genome shotgun (WGS) entry which is preliminary data.</text>
</comment>
<dbReference type="OrthoDB" id="6426715at2759"/>
<dbReference type="SUPFAM" id="SSF52540">
    <property type="entry name" value="P-loop containing nucleoside triphosphate hydrolases"/>
    <property type="match status" value="1"/>
</dbReference>
<dbReference type="InterPro" id="IPR017871">
    <property type="entry name" value="ABC_transporter-like_CS"/>
</dbReference>
<proteinExistence type="predicted"/>
<feature type="transmembrane region" description="Helical" evidence="10">
    <location>
        <begin position="132"/>
        <end position="152"/>
    </location>
</feature>
<keyword evidence="2" id="KW-0813">Transport</keyword>
<evidence type="ECO:0000259" key="11">
    <source>
        <dbReference type="PROSITE" id="PS50893"/>
    </source>
</evidence>
<dbReference type="PROSITE" id="PS50929">
    <property type="entry name" value="ABC_TM1F"/>
    <property type="match status" value="1"/>
</dbReference>
<dbReference type="CDD" id="cd03250">
    <property type="entry name" value="ABCC_MRP_domain1"/>
    <property type="match status" value="1"/>
</dbReference>
<dbReference type="InterPro" id="IPR011527">
    <property type="entry name" value="ABC1_TM_dom"/>
</dbReference>
<dbReference type="InterPro" id="IPR003439">
    <property type="entry name" value="ABC_transporter-like_ATP-bd"/>
</dbReference>
<comment type="subcellular location">
    <subcellularLocation>
        <location evidence="1">Vacuole membrane</location>
        <topology evidence="1">Multi-pass membrane protein</topology>
    </subcellularLocation>
</comment>
<dbReference type="CDD" id="cd18595">
    <property type="entry name" value="ABC_6TM_MRP1_2_3_6_D1_like"/>
    <property type="match status" value="1"/>
</dbReference>
<sequence>MCFQKKKSSGLRSGERGGQTTSDPSCWICGIQEMPDRAGKVFWGSIVHKPHVCLDGERNSLQQTGKHLFQEDAVLKLSNSSRRNYTVGELCNLVGIDSEKIYQQIWSLNSVWSCPMRITLVMALLWQYLGVASLAGVFVMFLILPITTKLASMSHKLQKKQMSWKDSRLRQMGEILNGIKVLKLFAWETAFMGSISSIREKEAITLRKLAFVNGTVAFLWICAPFLVAISCFVTFVLIDEKNVLDPSTAFVSLTLFNTLRTNMAAIPQLVTEIAQSCVSFKRVTDFLLSEELEGRAPEVVIANGNAVEIDGGTFCWTKEEPPFLRGISLSVRQGSLVAVVGPVGAGKSALFSAILGEMHAAEGTVRIMKNSHLAYVPQQAWIQNATLRQNILFVKPMDKTQYDLTLSRCCLKPDLKILPGGDLTEIGEKGVNLSGGQKQRVSLARAVYQDADIYLLDDPLSAVDSHVGAHIFKHVVGPDGALRNKTRILATHDISVLQDVDKIYVLSEGKILESGSYLELMNQKGEFARLIEENRKKQAGDDDEDSSPETNENEDKSTKRMSAGDLRAQMQRSGSRLSRSVSRTISRTLSAEEKEAKNARLIENERMETGRITNEIWPYLLGWLLSVLWQKIQFQQFIVKQE</sequence>
<dbReference type="InterPro" id="IPR003593">
    <property type="entry name" value="AAA+_ATPase"/>
</dbReference>
<dbReference type="GO" id="GO:0005774">
    <property type="term" value="C:vacuolar membrane"/>
    <property type="evidence" value="ECO:0007669"/>
    <property type="project" value="UniProtKB-SubCell"/>
</dbReference>
<gene>
    <name evidence="13" type="primary">Abcc1_9</name>
    <name evidence="13" type="ORF">AVEN_163382_1</name>
</gene>
<dbReference type="InterPro" id="IPR027417">
    <property type="entry name" value="P-loop_NTPase"/>
</dbReference>
<dbReference type="PANTHER" id="PTHR24223:SF443">
    <property type="entry name" value="MULTIDRUG-RESISTANCE LIKE PROTEIN 1, ISOFORM I"/>
    <property type="match status" value="1"/>
</dbReference>
<keyword evidence="5" id="KW-0547">Nucleotide-binding</keyword>
<evidence type="ECO:0000256" key="2">
    <source>
        <dbReference type="ARBA" id="ARBA00022448"/>
    </source>
</evidence>
<evidence type="ECO:0000313" key="13">
    <source>
        <dbReference type="EMBL" id="GBN56929.1"/>
    </source>
</evidence>
<dbReference type="PANTHER" id="PTHR24223">
    <property type="entry name" value="ATP-BINDING CASSETTE SUB-FAMILY C"/>
    <property type="match status" value="1"/>
</dbReference>
<feature type="region of interest" description="Disordered" evidence="9">
    <location>
        <begin position="535"/>
        <end position="580"/>
    </location>
</feature>
<evidence type="ECO:0000256" key="4">
    <source>
        <dbReference type="ARBA" id="ARBA00022737"/>
    </source>
</evidence>
<dbReference type="AlphaFoldDB" id="A0A4Y2Q0B5"/>
<keyword evidence="14" id="KW-1185">Reference proteome</keyword>
<evidence type="ECO:0000259" key="12">
    <source>
        <dbReference type="PROSITE" id="PS50929"/>
    </source>
</evidence>
<dbReference type="Pfam" id="PF00005">
    <property type="entry name" value="ABC_tran"/>
    <property type="match status" value="1"/>
</dbReference>
<dbReference type="GO" id="GO:0140359">
    <property type="term" value="F:ABC-type transporter activity"/>
    <property type="evidence" value="ECO:0007669"/>
    <property type="project" value="InterPro"/>
</dbReference>
<evidence type="ECO:0000256" key="10">
    <source>
        <dbReference type="SAM" id="Phobius"/>
    </source>
</evidence>
<dbReference type="Pfam" id="PF00664">
    <property type="entry name" value="ABC_membrane"/>
    <property type="match status" value="1"/>
</dbReference>
<evidence type="ECO:0000256" key="5">
    <source>
        <dbReference type="ARBA" id="ARBA00022741"/>
    </source>
</evidence>
<dbReference type="FunFam" id="1.20.1560.10:FF:000006">
    <property type="entry name" value="ATP-binding cassette, sub-family C (CFTR/MRP), member 9"/>
    <property type="match status" value="1"/>
</dbReference>
<feature type="transmembrane region" description="Helical" evidence="10">
    <location>
        <begin position="209"/>
        <end position="238"/>
    </location>
</feature>
<feature type="region of interest" description="Disordered" evidence="9">
    <location>
        <begin position="1"/>
        <end position="22"/>
    </location>
</feature>
<evidence type="ECO:0000256" key="9">
    <source>
        <dbReference type="SAM" id="MobiDB-lite"/>
    </source>
</evidence>
<reference evidence="13 14" key="1">
    <citation type="journal article" date="2019" name="Sci. Rep.">
        <title>Orb-weaving spider Araneus ventricosus genome elucidates the spidroin gene catalogue.</title>
        <authorList>
            <person name="Kono N."/>
            <person name="Nakamura H."/>
            <person name="Ohtoshi R."/>
            <person name="Moran D.A.P."/>
            <person name="Shinohara A."/>
            <person name="Yoshida Y."/>
            <person name="Fujiwara M."/>
            <person name="Mori M."/>
            <person name="Tomita M."/>
            <person name="Arakawa K."/>
        </authorList>
    </citation>
    <scope>NUCLEOTIDE SEQUENCE [LARGE SCALE GENOMIC DNA]</scope>
</reference>
<dbReference type="EMBL" id="BGPR01012627">
    <property type="protein sequence ID" value="GBN56929.1"/>
    <property type="molecule type" value="Genomic_DNA"/>
</dbReference>
<accession>A0A4Y2Q0B5</accession>
<evidence type="ECO:0000256" key="8">
    <source>
        <dbReference type="ARBA" id="ARBA00023136"/>
    </source>
</evidence>
<evidence type="ECO:0000256" key="7">
    <source>
        <dbReference type="ARBA" id="ARBA00022989"/>
    </source>
</evidence>
<keyword evidence="4" id="KW-0677">Repeat</keyword>
<name>A0A4Y2Q0B5_ARAVE</name>
<evidence type="ECO:0000256" key="3">
    <source>
        <dbReference type="ARBA" id="ARBA00022692"/>
    </source>
</evidence>
<evidence type="ECO:0000256" key="6">
    <source>
        <dbReference type="ARBA" id="ARBA00022840"/>
    </source>
</evidence>
<dbReference type="InterPro" id="IPR036640">
    <property type="entry name" value="ABC1_TM_sf"/>
</dbReference>
<dbReference type="Gene3D" id="1.20.1560.10">
    <property type="entry name" value="ABC transporter type 1, transmembrane domain"/>
    <property type="match status" value="1"/>
</dbReference>
<dbReference type="FunFam" id="3.40.50.300:FF:000997">
    <property type="entry name" value="Multidrug resistance-associated protein 1"/>
    <property type="match status" value="1"/>
</dbReference>
<dbReference type="SMART" id="SM00382">
    <property type="entry name" value="AAA"/>
    <property type="match status" value="1"/>
</dbReference>
<dbReference type="GO" id="GO:0005524">
    <property type="term" value="F:ATP binding"/>
    <property type="evidence" value="ECO:0007669"/>
    <property type="project" value="UniProtKB-KW"/>
</dbReference>
<keyword evidence="6" id="KW-0067">ATP-binding</keyword>
<dbReference type="Gene3D" id="3.40.50.300">
    <property type="entry name" value="P-loop containing nucleotide triphosphate hydrolases"/>
    <property type="match status" value="1"/>
</dbReference>
<organism evidence="13 14">
    <name type="scientific">Araneus ventricosus</name>
    <name type="common">Orbweaver spider</name>
    <name type="synonym">Epeira ventricosa</name>
    <dbReference type="NCBI Taxonomy" id="182803"/>
    <lineage>
        <taxon>Eukaryota</taxon>
        <taxon>Metazoa</taxon>
        <taxon>Ecdysozoa</taxon>
        <taxon>Arthropoda</taxon>
        <taxon>Chelicerata</taxon>
        <taxon>Arachnida</taxon>
        <taxon>Araneae</taxon>
        <taxon>Araneomorphae</taxon>
        <taxon>Entelegynae</taxon>
        <taxon>Araneoidea</taxon>
        <taxon>Araneidae</taxon>
        <taxon>Araneus</taxon>
    </lineage>
</organism>
<protein>
    <submittedName>
        <fullName evidence="13">Multidrug resistance-associated protein 1</fullName>
    </submittedName>
</protein>
<dbReference type="PROSITE" id="PS50893">
    <property type="entry name" value="ABC_TRANSPORTER_2"/>
    <property type="match status" value="1"/>
</dbReference>
<keyword evidence="8 10" id="KW-0472">Membrane</keyword>
<dbReference type="InterPro" id="IPR050173">
    <property type="entry name" value="ABC_transporter_C-like"/>
</dbReference>
<evidence type="ECO:0000313" key="14">
    <source>
        <dbReference type="Proteomes" id="UP000499080"/>
    </source>
</evidence>
<feature type="domain" description="ABC transmembrane type-1" evidence="12">
    <location>
        <begin position="72"/>
        <end position="275"/>
    </location>
</feature>
<dbReference type="GO" id="GO:0016887">
    <property type="term" value="F:ATP hydrolysis activity"/>
    <property type="evidence" value="ECO:0007669"/>
    <property type="project" value="InterPro"/>
</dbReference>